<dbReference type="PROSITE" id="PS50206">
    <property type="entry name" value="RHODANESE_3"/>
    <property type="match status" value="1"/>
</dbReference>
<dbReference type="STRING" id="1459636.NTE_02640"/>
<keyword evidence="2" id="KW-0560">Oxidoreductase</keyword>
<dbReference type="AlphaFoldDB" id="A0A075MU60"/>
<reference evidence="5 6" key="1">
    <citation type="journal article" date="2014" name="PLoS ONE">
        <title>Genome Sequence of Candidatus Nitrososphaera evergladensis from Group I.1b Enriched from Everglades Soil Reveals Novel Genomic Features of the Ammonia-Oxidizing Archaea.</title>
        <authorList>
            <person name="Zhalnina K.V."/>
            <person name="Dias R."/>
            <person name="Leonard M.T."/>
            <person name="Dorr de Quadros P."/>
            <person name="Camargo F.A."/>
            <person name="Drew J.C."/>
            <person name="Farmerie W.G."/>
            <person name="Daroub S.H."/>
            <person name="Triplett E.W."/>
        </authorList>
    </citation>
    <scope>NUCLEOTIDE SEQUENCE [LARGE SCALE GENOMIC DNA]</scope>
    <source>
        <strain evidence="5 6">SR1</strain>
    </source>
</reference>
<dbReference type="HOGENOM" id="CLU_010194_2_9_2"/>
<dbReference type="SUPFAM" id="SSF51735">
    <property type="entry name" value="NAD(P)-binding Rossmann-fold domains"/>
    <property type="match status" value="1"/>
</dbReference>
<evidence type="ECO:0000256" key="1">
    <source>
        <dbReference type="ARBA" id="ARBA00006484"/>
    </source>
</evidence>
<evidence type="ECO:0000256" key="2">
    <source>
        <dbReference type="ARBA" id="ARBA00023002"/>
    </source>
</evidence>
<dbReference type="PRINTS" id="PR00081">
    <property type="entry name" value="GDHRDH"/>
</dbReference>
<dbReference type="PANTHER" id="PTHR44196">
    <property type="entry name" value="DEHYDROGENASE/REDUCTASE SDR FAMILY MEMBER 7B"/>
    <property type="match status" value="1"/>
</dbReference>
<protein>
    <recommendedName>
        <fullName evidence="4">Rhodanese domain-containing protein</fullName>
    </recommendedName>
</protein>
<dbReference type="InterPro" id="IPR001763">
    <property type="entry name" value="Rhodanese-like_dom"/>
</dbReference>
<dbReference type="InterPro" id="IPR002347">
    <property type="entry name" value="SDR_fam"/>
</dbReference>
<organism evidence="5 6">
    <name type="scientific">Candidatus Nitrososphaera evergladensis SR1</name>
    <dbReference type="NCBI Taxonomy" id="1459636"/>
    <lineage>
        <taxon>Archaea</taxon>
        <taxon>Nitrososphaerota</taxon>
        <taxon>Nitrososphaeria</taxon>
        <taxon>Nitrososphaerales</taxon>
        <taxon>Nitrososphaeraceae</taxon>
        <taxon>Nitrososphaera</taxon>
    </lineage>
</organism>
<dbReference type="eggNOG" id="arCOG01259">
    <property type="taxonomic scope" value="Archaea"/>
</dbReference>
<feature type="domain" description="Rhodanese" evidence="4">
    <location>
        <begin position="2"/>
        <end position="47"/>
    </location>
</feature>
<evidence type="ECO:0000256" key="3">
    <source>
        <dbReference type="RuleBase" id="RU000363"/>
    </source>
</evidence>
<evidence type="ECO:0000313" key="5">
    <source>
        <dbReference type="EMBL" id="AIF84683.1"/>
    </source>
</evidence>
<keyword evidence="6" id="KW-1185">Reference proteome</keyword>
<dbReference type="Proteomes" id="UP000028194">
    <property type="component" value="Chromosome"/>
</dbReference>
<dbReference type="PANTHER" id="PTHR44196:SF1">
    <property type="entry name" value="DEHYDROGENASE_REDUCTASE SDR FAMILY MEMBER 7B"/>
    <property type="match status" value="1"/>
</dbReference>
<name>A0A075MU60_9ARCH</name>
<proteinExistence type="inferred from homology"/>
<dbReference type="InterPro" id="IPR020904">
    <property type="entry name" value="Sc_DH/Rdtase_CS"/>
</dbReference>
<dbReference type="GO" id="GO:0016491">
    <property type="term" value="F:oxidoreductase activity"/>
    <property type="evidence" value="ECO:0007669"/>
    <property type="project" value="UniProtKB-KW"/>
</dbReference>
<dbReference type="GeneID" id="41598333"/>
<dbReference type="CDD" id="cd05374">
    <property type="entry name" value="17beta-HSD-like_SDR_c"/>
    <property type="match status" value="1"/>
</dbReference>
<accession>A0A075MU60</accession>
<dbReference type="PRINTS" id="PR00080">
    <property type="entry name" value="SDRFAMILY"/>
</dbReference>
<dbReference type="GO" id="GO:0016020">
    <property type="term" value="C:membrane"/>
    <property type="evidence" value="ECO:0007669"/>
    <property type="project" value="TreeGrafter"/>
</dbReference>
<dbReference type="Pfam" id="PF00106">
    <property type="entry name" value="adh_short"/>
    <property type="match status" value="1"/>
</dbReference>
<comment type="similarity">
    <text evidence="1 3">Belongs to the short-chain dehydrogenases/reductases (SDR) family.</text>
</comment>
<dbReference type="Gene3D" id="3.40.50.720">
    <property type="entry name" value="NAD(P)-binding Rossmann-like Domain"/>
    <property type="match status" value="1"/>
</dbReference>
<dbReference type="KEGG" id="nev:NTE_02640"/>
<dbReference type="PROSITE" id="PS00061">
    <property type="entry name" value="ADH_SHORT"/>
    <property type="match status" value="1"/>
</dbReference>
<dbReference type="RefSeq" id="WP_158385525.1">
    <property type="nucleotide sequence ID" value="NZ_CP007174.1"/>
</dbReference>
<evidence type="ECO:0000313" key="6">
    <source>
        <dbReference type="Proteomes" id="UP000028194"/>
    </source>
</evidence>
<sequence>MKSVIVTGASSGIGRAASSRLANAGYRVYGLARSYDKLQAMAGELANFVPVEFDVTKPDKFDKVLDPIIASSPSGIFGLVNNAGYVEPGAIEDLSMESIRMQFETNFFGLVGVTKKILPSMMAQKEGRIVNVSSMAGMVSLPTIGMYCATKHALEAFTEALRMELWNTGIKVASINPGIIETNIHFVTDEKVSQLKNSRFAKAYAKYLKETPRGLPSSIVADAIYDAVSTSKPKYRYLLGSAREKAGVRLRRIAPDDIIHSLVAKRVLE</sequence>
<dbReference type="OrthoDB" id="10157at2157"/>
<evidence type="ECO:0000259" key="4">
    <source>
        <dbReference type="PROSITE" id="PS50206"/>
    </source>
</evidence>
<gene>
    <name evidence="5" type="ORF">NTE_02640</name>
</gene>
<dbReference type="EMBL" id="CP007174">
    <property type="protein sequence ID" value="AIF84683.1"/>
    <property type="molecule type" value="Genomic_DNA"/>
</dbReference>
<dbReference type="InterPro" id="IPR036291">
    <property type="entry name" value="NAD(P)-bd_dom_sf"/>
</dbReference>